<accession>A0ABW4BMQ4</accession>
<reference evidence="2" key="1">
    <citation type="journal article" date="2019" name="Int. J. Syst. Evol. Microbiol.">
        <title>The Global Catalogue of Microorganisms (GCM) 10K type strain sequencing project: providing services to taxonomists for standard genome sequencing and annotation.</title>
        <authorList>
            <consortium name="The Broad Institute Genomics Platform"/>
            <consortium name="The Broad Institute Genome Sequencing Center for Infectious Disease"/>
            <person name="Wu L."/>
            <person name="Ma J."/>
        </authorList>
    </citation>
    <scope>NUCLEOTIDE SEQUENCE [LARGE SCALE GENOMIC DNA]</scope>
    <source>
        <strain evidence="2">CCM 8937</strain>
    </source>
</reference>
<dbReference type="Proteomes" id="UP001597191">
    <property type="component" value="Unassembled WGS sequence"/>
</dbReference>
<evidence type="ECO:0000313" key="1">
    <source>
        <dbReference type="EMBL" id="MFD1410707.1"/>
    </source>
</evidence>
<dbReference type="EMBL" id="JBHTOH010000024">
    <property type="protein sequence ID" value="MFD1410707.1"/>
    <property type="molecule type" value="Genomic_DNA"/>
</dbReference>
<name>A0ABW4BMQ4_9LACO</name>
<evidence type="ECO:0000313" key="2">
    <source>
        <dbReference type="Proteomes" id="UP001597191"/>
    </source>
</evidence>
<organism evidence="1 2">
    <name type="scientific">Lapidilactobacillus gannanensis</name>
    <dbReference type="NCBI Taxonomy" id="2486002"/>
    <lineage>
        <taxon>Bacteria</taxon>
        <taxon>Bacillati</taxon>
        <taxon>Bacillota</taxon>
        <taxon>Bacilli</taxon>
        <taxon>Lactobacillales</taxon>
        <taxon>Lactobacillaceae</taxon>
        <taxon>Lapidilactobacillus</taxon>
    </lineage>
</organism>
<keyword evidence="2" id="KW-1185">Reference proteome</keyword>
<sequence length="115" mass="13117">MVQLDDQNPIDSQRQETFCFRLGFLTISGANREPSLFQVRSIEKFQKASDQGAINYFILQLRAPQQETTHQVTLTDVFHHEVAIEDPDNLLQLTTPSNHLFFETKLKSAGNPVVD</sequence>
<dbReference type="RefSeq" id="WP_125650394.1">
    <property type="nucleotide sequence ID" value="NZ_JBHTOH010000024.1"/>
</dbReference>
<gene>
    <name evidence="1" type="ORF">ACFQ4R_03640</name>
</gene>
<protein>
    <submittedName>
        <fullName evidence="1">Uncharacterized protein</fullName>
    </submittedName>
</protein>
<comment type="caution">
    <text evidence="1">The sequence shown here is derived from an EMBL/GenBank/DDBJ whole genome shotgun (WGS) entry which is preliminary data.</text>
</comment>
<proteinExistence type="predicted"/>